<dbReference type="EMBL" id="JAENIL010000046">
    <property type="protein sequence ID" value="MBK1879351.1"/>
    <property type="molecule type" value="Genomic_DNA"/>
</dbReference>
<sequence>MKICLSTLLSLFFITAISAKMHTPLQLSPKNMEGRFWKASWVAPKGTEPNDYGVYLFRKPFVLGSTPSEFIIHISADNRYRLFVNGSPVLIGPARGDLGNWRYESVDIAPFLNSGSNVLAVQVWNFGIHRPQAQFSRRTGLLIEGNSALESVVNTNTSWIGIENQAYSPIPIDKKQIQAYMVTDPGVEIDGKLVPWGWEKESFSDGDWEPVEVVGRVSSREQGTAVTWSMVPRMIPLMESKRQTFAAVRKANGCRVDDAFLAGQETVKIGPNTRCSFLLDQGVLTKAFPELVLAGGAGSQISLGYAESLFLREVGLEKGDRNEVEGKVFRGFFDRFLPDGGDDQFYRPLRFRTFRYVLVEIETASDPLELKRLDSVFSAYPLEERAEFETNDPELSKIWEVGWRTQRLCAHEVFYDCPYYEQLMYVGDTRIQALVTKFVSGDDTLMRKAIELFDNSRTSIGLTLSRYPSKDPQYIPPYSLVWINMLHDYFMLNPDADFVRSKLKGVRSVLEWFEENQHAESGLYIADSWWNFVDWTREWRHDGKGRKPGMPPVDQDGISSILNLQWALALRDAENLYRHFGWNIEAEGCREKREAILATLYRSCWNSERYLLADTPEQEDYSQHTSLLLVLADTENALGLNHKKIMEKVISDVSLSQCTMYFRFYLHEALKQSGLGAQYLGLLDQWRAMLDSGLTTFAEKPDPTRSDCHAWSSSPNYHFLTLVCGVESVGPGFSKIKIKPSLGALERAKFKIPHANGYIEGQFKQDTEGVVSGWVTLPNNVEGVLVLNDTELKLESNRRIDF</sequence>
<dbReference type="InterPro" id="IPR012341">
    <property type="entry name" value="6hp_glycosidase-like_sf"/>
</dbReference>
<gene>
    <name evidence="4" type="ORF">JIN87_20860</name>
</gene>
<feature type="chain" id="PRO_5036905453" description="Alpha-L-rhamnosidase" evidence="1">
    <location>
        <begin position="20"/>
        <end position="802"/>
    </location>
</feature>
<evidence type="ECO:0000313" key="4">
    <source>
        <dbReference type="EMBL" id="MBK1879351.1"/>
    </source>
</evidence>
<evidence type="ECO:0008006" key="6">
    <source>
        <dbReference type="Google" id="ProtNLM"/>
    </source>
</evidence>
<dbReference type="InterPro" id="IPR035398">
    <property type="entry name" value="Bac_rhamnosid_C"/>
</dbReference>
<dbReference type="GO" id="GO:0005975">
    <property type="term" value="P:carbohydrate metabolic process"/>
    <property type="evidence" value="ECO:0007669"/>
    <property type="project" value="InterPro"/>
</dbReference>
<feature type="domain" description="Alpha-L-rhamnosidase six-hairpin glycosidase" evidence="2">
    <location>
        <begin position="384"/>
        <end position="719"/>
    </location>
</feature>
<evidence type="ECO:0000259" key="2">
    <source>
        <dbReference type="Pfam" id="PF17389"/>
    </source>
</evidence>
<evidence type="ECO:0000313" key="5">
    <source>
        <dbReference type="Proteomes" id="UP000617628"/>
    </source>
</evidence>
<dbReference type="Gene3D" id="2.60.420.10">
    <property type="entry name" value="Maltose phosphorylase, domain 3"/>
    <property type="match status" value="1"/>
</dbReference>
<accession>A0A934VMY8</accession>
<dbReference type="InterPro" id="IPR035396">
    <property type="entry name" value="Bac_rhamnosid6H"/>
</dbReference>
<dbReference type="RefSeq" id="WP_200357564.1">
    <property type="nucleotide sequence ID" value="NZ_JAENIL010000046.1"/>
</dbReference>
<dbReference type="SUPFAM" id="SSF48208">
    <property type="entry name" value="Six-hairpin glycosidases"/>
    <property type="match status" value="1"/>
</dbReference>
<dbReference type="PANTHER" id="PTHR34987:SF2">
    <property type="entry name" value="B, PUTATIVE (AFU_ORTHOLOGUE AFUA_7G05040)-RELATED"/>
    <property type="match status" value="1"/>
</dbReference>
<organism evidence="4 5">
    <name type="scientific">Pelagicoccus mobilis</name>
    <dbReference type="NCBI Taxonomy" id="415221"/>
    <lineage>
        <taxon>Bacteria</taxon>
        <taxon>Pseudomonadati</taxon>
        <taxon>Verrucomicrobiota</taxon>
        <taxon>Opitutia</taxon>
        <taxon>Puniceicoccales</taxon>
        <taxon>Pelagicoccaceae</taxon>
        <taxon>Pelagicoccus</taxon>
    </lineage>
</organism>
<dbReference type="Proteomes" id="UP000617628">
    <property type="component" value="Unassembled WGS sequence"/>
</dbReference>
<protein>
    <recommendedName>
        <fullName evidence="6">Alpha-L-rhamnosidase</fullName>
    </recommendedName>
</protein>
<proteinExistence type="predicted"/>
<dbReference type="Gene3D" id="2.60.120.260">
    <property type="entry name" value="Galactose-binding domain-like"/>
    <property type="match status" value="2"/>
</dbReference>
<evidence type="ECO:0000256" key="1">
    <source>
        <dbReference type="SAM" id="SignalP"/>
    </source>
</evidence>
<evidence type="ECO:0000259" key="3">
    <source>
        <dbReference type="Pfam" id="PF17390"/>
    </source>
</evidence>
<dbReference type="InterPro" id="IPR008928">
    <property type="entry name" value="6-hairpin_glycosidase_sf"/>
</dbReference>
<dbReference type="Pfam" id="PF17389">
    <property type="entry name" value="Bac_rhamnosid6H"/>
    <property type="match status" value="1"/>
</dbReference>
<comment type="caution">
    <text evidence="4">The sequence shown here is derived from an EMBL/GenBank/DDBJ whole genome shotgun (WGS) entry which is preliminary data.</text>
</comment>
<keyword evidence="5" id="KW-1185">Reference proteome</keyword>
<dbReference type="PANTHER" id="PTHR34987">
    <property type="entry name" value="C, PUTATIVE (AFU_ORTHOLOGUE AFUA_3G02880)-RELATED"/>
    <property type="match status" value="1"/>
</dbReference>
<dbReference type="SUPFAM" id="SSF49785">
    <property type="entry name" value="Galactose-binding domain-like"/>
    <property type="match status" value="1"/>
</dbReference>
<dbReference type="Gene3D" id="1.50.10.10">
    <property type="match status" value="1"/>
</dbReference>
<name>A0A934VMY8_9BACT</name>
<reference evidence="4" key="1">
    <citation type="submission" date="2021-01" db="EMBL/GenBank/DDBJ databases">
        <title>Modified the classification status of verrucomicrobia.</title>
        <authorList>
            <person name="Feng X."/>
        </authorList>
    </citation>
    <scope>NUCLEOTIDE SEQUENCE</scope>
    <source>
        <strain evidence="4">KCTC 13126</strain>
    </source>
</reference>
<dbReference type="Pfam" id="PF17390">
    <property type="entry name" value="Bac_rhamnosid_C"/>
    <property type="match status" value="1"/>
</dbReference>
<dbReference type="AlphaFoldDB" id="A0A934VMY8"/>
<feature type="signal peptide" evidence="1">
    <location>
        <begin position="1"/>
        <end position="19"/>
    </location>
</feature>
<keyword evidence="1" id="KW-0732">Signal</keyword>
<feature type="domain" description="Alpha-L-rhamnosidase C-terminal" evidence="3">
    <location>
        <begin position="725"/>
        <end position="795"/>
    </location>
</feature>
<dbReference type="InterPro" id="IPR008979">
    <property type="entry name" value="Galactose-bd-like_sf"/>
</dbReference>